<evidence type="ECO:0000259" key="5">
    <source>
        <dbReference type="PROSITE" id="PS51379"/>
    </source>
</evidence>
<keyword evidence="4" id="KW-0411">Iron-sulfur</keyword>
<evidence type="ECO:0000313" key="6">
    <source>
        <dbReference type="EMBL" id="BBO71773.1"/>
    </source>
</evidence>
<dbReference type="PROSITE" id="PS00198">
    <property type="entry name" value="4FE4S_FER_1"/>
    <property type="match status" value="1"/>
</dbReference>
<feature type="domain" description="4Fe-4S ferredoxin-type" evidence="5">
    <location>
        <begin position="83"/>
        <end position="112"/>
    </location>
</feature>
<dbReference type="PANTHER" id="PTHR43177">
    <property type="entry name" value="PROTEIN NRFC"/>
    <property type="match status" value="1"/>
</dbReference>
<keyword evidence="1" id="KW-0004">4Fe-4S</keyword>
<keyword evidence="7" id="KW-1185">Reference proteome</keyword>
<dbReference type="OrthoDB" id="9789030at2"/>
<name>A0A5K7YUR4_9BACT</name>
<evidence type="ECO:0000313" key="7">
    <source>
        <dbReference type="Proteomes" id="UP000427906"/>
    </source>
</evidence>
<keyword evidence="2" id="KW-0479">Metal-binding</keyword>
<dbReference type="PANTHER" id="PTHR43177:SF3">
    <property type="entry name" value="PROTEIN NRFC HOMOLOG"/>
    <property type="match status" value="1"/>
</dbReference>
<dbReference type="PROSITE" id="PS51379">
    <property type="entry name" value="4FE4S_FER_2"/>
    <property type="match status" value="3"/>
</dbReference>
<dbReference type="Proteomes" id="UP000427906">
    <property type="component" value="Chromosome"/>
</dbReference>
<dbReference type="KEGG" id="dalk:DSCA_57030"/>
<dbReference type="GO" id="GO:0051539">
    <property type="term" value="F:4 iron, 4 sulfur cluster binding"/>
    <property type="evidence" value="ECO:0007669"/>
    <property type="project" value="UniProtKB-KW"/>
</dbReference>
<dbReference type="Pfam" id="PF13247">
    <property type="entry name" value="Fer4_11"/>
    <property type="match status" value="1"/>
</dbReference>
<accession>A0A5K7YUR4</accession>
<dbReference type="AlphaFoldDB" id="A0A5K7YUR4"/>
<evidence type="ECO:0000256" key="4">
    <source>
        <dbReference type="ARBA" id="ARBA00023014"/>
    </source>
</evidence>
<dbReference type="Gene3D" id="3.30.70.20">
    <property type="match status" value="2"/>
</dbReference>
<dbReference type="EMBL" id="AP021874">
    <property type="protein sequence ID" value="BBO71773.1"/>
    <property type="molecule type" value="Genomic_DNA"/>
</dbReference>
<feature type="domain" description="4Fe-4S ferredoxin-type" evidence="5">
    <location>
        <begin position="4"/>
        <end position="34"/>
    </location>
</feature>
<organism evidence="6 7">
    <name type="scientific">Desulfosarcina alkanivorans</name>
    <dbReference type="NCBI Taxonomy" id="571177"/>
    <lineage>
        <taxon>Bacteria</taxon>
        <taxon>Pseudomonadati</taxon>
        <taxon>Thermodesulfobacteriota</taxon>
        <taxon>Desulfobacteria</taxon>
        <taxon>Desulfobacterales</taxon>
        <taxon>Desulfosarcinaceae</taxon>
        <taxon>Desulfosarcina</taxon>
    </lineage>
</organism>
<dbReference type="InterPro" id="IPR050954">
    <property type="entry name" value="ET_IronSulfur_Cluster-Binding"/>
</dbReference>
<dbReference type="InterPro" id="IPR017896">
    <property type="entry name" value="4Fe4S_Fe-S-bd"/>
</dbReference>
<evidence type="ECO:0000256" key="2">
    <source>
        <dbReference type="ARBA" id="ARBA00022723"/>
    </source>
</evidence>
<reference evidence="6 7" key="1">
    <citation type="submission" date="2019-11" db="EMBL/GenBank/DDBJ databases">
        <title>Comparative genomics of hydrocarbon-degrading Desulfosarcina strains.</title>
        <authorList>
            <person name="Watanabe M."/>
            <person name="Kojima H."/>
            <person name="Fukui M."/>
        </authorList>
    </citation>
    <scope>NUCLEOTIDE SEQUENCE [LARGE SCALE GENOMIC DNA]</scope>
    <source>
        <strain evidence="6 7">PL12</strain>
    </source>
</reference>
<dbReference type="InterPro" id="IPR017900">
    <property type="entry name" value="4Fe4S_Fe_S_CS"/>
</dbReference>
<proteinExistence type="predicted"/>
<gene>
    <name evidence="6" type="ORF">DSCA_57030</name>
</gene>
<evidence type="ECO:0000256" key="3">
    <source>
        <dbReference type="ARBA" id="ARBA00023004"/>
    </source>
</evidence>
<sequence>MGDYIISTNPQRCIVCHACEIACKSEKKLPLDVTLGKIVVLGPKMVNGKPKMNSVFVPCFHCEQAWCIEACPTEAIRRREEDGLVYIVDSLCVGCKACISACPWHIPQWDREAGKAVKCDLCMDHIDAGEKPVCVSVCPTNALQFSKPAELSNNTRESFGQGLLEKQLMPAKVR</sequence>
<dbReference type="SUPFAM" id="SSF54862">
    <property type="entry name" value="4Fe-4S ferredoxins"/>
    <property type="match status" value="1"/>
</dbReference>
<dbReference type="RefSeq" id="WP_155319560.1">
    <property type="nucleotide sequence ID" value="NZ_AP021874.1"/>
</dbReference>
<dbReference type="GO" id="GO:0046872">
    <property type="term" value="F:metal ion binding"/>
    <property type="evidence" value="ECO:0007669"/>
    <property type="project" value="UniProtKB-KW"/>
</dbReference>
<evidence type="ECO:0000256" key="1">
    <source>
        <dbReference type="ARBA" id="ARBA00022485"/>
    </source>
</evidence>
<keyword evidence="3" id="KW-0408">Iron</keyword>
<feature type="domain" description="4Fe-4S ferredoxin-type" evidence="5">
    <location>
        <begin position="48"/>
        <end position="81"/>
    </location>
</feature>
<protein>
    <submittedName>
        <fullName evidence="6">4Fe-4S ferredoxin</fullName>
    </submittedName>
</protein>